<dbReference type="SUPFAM" id="SSF51735">
    <property type="entry name" value="NAD(P)-binding Rossmann-fold domains"/>
    <property type="match status" value="1"/>
</dbReference>
<organism evidence="6 7">
    <name type="scientific">Temperatibacter marinus</name>
    <dbReference type="NCBI Taxonomy" id="1456591"/>
    <lineage>
        <taxon>Bacteria</taxon>
        <taxon>Pseudomonadati</taxon>
        <taxon>Pseudomonadota</taxon>
        <taxon>Alphaproteobacteria</taxon>
        <taxon>Kordiimonadales</taxon>
        <taxon>Temperatibacteraceae</taxon>
        <taxon>Temperatibacter</taxon>
    </lineage>
</organism>
<dbReference type="PANTHER" id="PTHR43078">
    <property type="entry name" value="UDP-GLUCURONIC ACID DECARBOXYLASE-RELATED"/>
    <property type="match status" value="1"/>
</dbReference>
<gene>
    <name evidence="6" type="ORF">QGN29_03000</name>
</gene>
<keyword evidence="4" id="KW-0456">Lyase</keyword>
<proteinExistence type="predicted"/>
<name>A0AA52HA76_9PROT</name>
<reference evidence="6" key="1">
    <citation type="submission" date="2023-04" db="EMBL/GenBank/DDBJ databases">
        <title>Complete genome sequence of Temperatibacter marinus.</title>
        <authorList>
            <person name="Rong J.-C."/>
            <person name="Yi M.-L."/>
            <person name="Zhao Q."/>
        </authorList>
    </citation>
    <scope>NUCLEOTIDE SEQUENCE</scope>
    <source>
        <strain evidence="6">NBRC 110045</strain>
    </source>
</reference>
<dbReference type="KEGG" id="tmk:QGN29_03000"/>
<evidence type="ECO:0000256" key="2">
    <source>
        <dbReference type="ARBA" id="ARBA00022793"/>
    </source>
</evidence>
<evidence type="ECO:0000313" key="6">
    <source>
        <dbReference type="EMBL" id="WND03337.1"/>
    </source>
</evidence>
<protein>
    <submittedName>
        <fullName evidence="6">NAD-dependent epimerase/dehydratase family protein</fullName>
    </submittedName>
</protein>
<dbReference type="GO" id="GO:0070403">
    <property type="term" value="F:NAD+ binding"/>
    <property type="evidence" value="ECO:0007669"/>
    <property type="project" value="InterPro"/>
</dbReference>
<dbReference type="GO" id="GO:0005737">
    <property type="term" value="C:cytoplasm"/>
    <property type="evidence" value="ECO:0007669"/>
    <property type="project" value="TreeGrafter"/>
</dbReference>
<dbReference type="InterPro" id="IPR001509">
    <property type="entry name" value="Epimerase_deHydtase"/>
</dbReference>
<dbReference type="GO" id="GO:0048040">
    <property type="term" value="F:UDP-glucuronate decarboxylase activity"/>
    <property type="evidence" value="ECO:0007669"/>
    <property type="project" value="TreeGrafter"/>
</dbReference>
<dbReference type="InterPro" id="IPR044516">
    <property type="entry name" value="UXS-like"/>
</dbReference>
<evidence type="ECO:0000259" key="5">
    <source>
        <dbReference type="Pfam" id="PF01370"/>
    </source>
</evidence>
<dbReference type="InterPro" id="IPR036291">
    <property type="entry name" value="NAD(P)-bd_dom_sf"/>
</dbReference>
<dbReference type="GO" id="GO:0042732">
    <property type="term" value="P:D-xylose metabolic process"/>
    <property type="evidence" value="ECO:0007669"/>
    <property type="project" value="InterPro"/>
</dbReference>
<accession>A0AA52HA76</accession>
<keyword evidence="3" id="KW-0520">NAD</keyword>
<dbReference type="Pfam" id="PF01370">
    <property type="entry name" value="Epimerase"/>
    <property type="match status" value="1"/>
</dbReference>
<dbReference type="EMBL" id="CP123872">
    <property type="protein sequence ID" value="WND03337.1"/>
    <property type="molecule type" value="Genomic_DNA"/>
</dbReference>
<evidence type="ECO:0000256" key="1">
    <source>
        <dbReference type="ARBA" id="ARBA00001911"/>
    </source>
</evidence>
<keyword evidence="7" id="KW-1185">Reference proteome</keyword>
<dbReference type="PANTHER" id="PTHR43078:SF6">
    <property type="entry name" value="UDP-GLUCURONIC ACID DECARBOXYLASE 1"/>
    <property type="match status" value="1"/>
</dbReference>
<keyword evidence="2" id="KW-0210">Decarboxylase</keyword>
<dbReference type="AlphaFoldDB" id="A0AA52HA76"/>
<sequence>MKYLITGGMGFLGSHLAEELLKRGNEVTCLDLFEEKRCTHFRDWETYRLVIDTILNKPLVTQLVRSADAVIHLAAIAEPQQYVQLPRKTIEVNLKASLAILEEVTATNKLFFFSSTSEIYGKNTVQPFREDSDRILGSTDINRWCYSSAKAMVEHYINALHQEQLLEFVGIRIFNCYGPRLKGRVVSKFIDQVQSGKPIVIHGEGAQQRCFTYVSDLVNGIISLIETKSSHGSFYNIGNPKEEYSVKQLAQVVSEQLNQENYPITHVDRAAYGPSYQDLDRRVPSIDKISKAINWSPTVSLQEGISKMIEYNNTFGNNS</sequence>
<evidence type="ECO:0000256" key="3">
    <source>
        <dbReference type="ARBA" id="ARBA00023027"/>
    </source>
</evidence>
<dbReference type="RefSeq" id="WP_310799190.1">
    <property type="nucleotide sequence ID" value="NZ_CP123872.1"/>
</dbReference>
<evidence type="ECO:0000313" key="7">
    <source>
        <dbReference type="Proteomes" id="UP001268683"/>
    </source>
</evidence>
<dbReference type="Proteomes" id="UP001268683">
    <property type="component" value="Chromosome"/>
</dbReference>
<comment type="cofactor">
    <cofactor evidence="1">
        <name>NAD(+)</name>
        <dbReference type="ChEBI" id="CHEBI:57540"/>
    </cofactor>
</comment>
<feature type="domain" description="NAD-dependent epimerase/dehydratase" evidence="5">
    <location>
        <begin position="4"/>
        <end position="238"/>
    </location>
</feature>
<dbReference type="Gene3D" id="3.40.50.720">
    <property type="entry name" value="NAD(P)-binding Rossmann-like Domain"/>
    <property type="match status" value="1"/>
</dbReference>
<evidence type="ECO:0000256" key="4">
    <source>
        <dbReference type="ARBA" id="ARBA00023239"/>
    </source>
</evidence>